<dbReference type="InterPro" id="IPR037069">
    <property type="entry name" value="AcylCoA_DH/ox_N_sf"/>
</dbReference>
<dbReference type="SUPFAM" id="SSF47203">
    <property type="entry name" value="Acyl-CoA dehydrogenase C-terminal domain-like"/>
    <property type="match status" value="1"/>
</dbReference>
<dbReference type="PANTHER" id="PTHR43884:SF25">
    <property type="entry name" value="ACYL-COA DEHYDROGENASE YDBM-RELATED"/>
    <property type="match status" value="1"/>
</dbReference>
<dbReference type="Gene3D" id="2.40.110.10">
    <property type="entry name" value="Butyryl-CoA Dehydrogenase, subunit A, domain 2"/>
    <property type="match status" value="1"/>
</dbReference>
<organism evidence="10 11">
    <name type="scientific">Hyphomonas atlantica</name>
    <dbReference type="NCBI Taxonomy" id="1280948"/>
    <lineage>
        <taxon>Bacteria</taxon>
        <taxon>Pseudomonadati</taxon>
        <taxon>Pseudomonadota</taxon>
        <taxon>Alphaproteobacteria</taxon>
        <taxon>Hyphomonadales</taxon>
        <taxon>Hyphomonadaceae</taxon>
        <taxon>Hyphomonas</taxon>
    </lineage>
</organism>
<feature type="domain" description="Acyl-CoA dehydrogenase/oxidase N-terminal" evidence="9">
    <location>
        <begin position="241"/>
        <end position="352"/>
    </location>
</feature>
<dbReference type="Proteomes" id="UP000024547">
    <property type="component" value="Unassembled WGS sequence"/>
</dbReference>
<dbReference type="GO" id="GO:0003995">
    <property type="term" value="F:acyl-CoA dehydrogenase activity"/>
    <property type="evidence" value="ECO:0007669"/>
    <property type="project" value="InterPro"/>
</dbReference>
<dbReference type="InterPro" id="IPR046373">
    <property type="entry name" value="Acyl-CoA_Oxase/DH_mid-dom_sf"/>
</dbReference>
<evidence type="ECO:0000256" key="5">
    <source>
        <dbReference type="ARBA" id="ARBA00023002"/>
    </source>
</evidence>
<dbReference type="eggNOG" id="COG1960">
    <property type="taxonomic scope" value="Bacteria"/>
</dbReference>
<dbReference type="Gene3D" id="1.20.140.10">
    <property type="entry name" value="Butyryl-CoA Dehydrogenase, subunit A, domain 3"/>
    <property type="match status" value="1"/>
</dbReference>
<name>A0A059EA60_9PROT</name>
<dbReference type="Gene3D" id="1.10.540.10">
    <property type="entry name" value="Acyl-CoA dehydrogenase/oxidase, N-terminal domain"/>
    <property type="match status" value="1"/>
</dbReference>
<evidence type="ECO:0000259" key="7">
    <source>
        <dbReference type="Pfam" id="PF00441"/>
    </source>
</evidence>
<evidence type="ECO:0008006" key="12">
    <source>
        <dbReference type="Google" id="ProtNLM"/>
    </source>
</evidence>
<evidence type="ECO:0000256" key="3">
    <source>
        <dbReference type="ARBA" id="ARBA00022630"/>
    </source>
</evidence>
<keyword evidence="4 6" id="KW-0274">FAD</keyword>
<dbReference type="STRING" id="1280948.HY36_12870"/>
<dbReference type="PANTHER" id="PTHR43884">
    <property type="entry name" value="ACYL-COA DEHYDROGENASE"/>
    <property type="match status" value="1"/>
</dbReference>
<dbReference type="EMBL" id="AWFH01000003">
    <property type="protein sequence ID" value="KCZ64480.1"/>
    <property type="molecule type" value="Genomic_DNA"/>
</dbReference>
<gene>
    <name evidence="10" type="ORF">HY36_12870</name>
</gene>
<dbReference type="SUPFAM" id="SSF56645">
    <property type="entry name" value="Acyl-CoA dehydrogenase NM domain-like"/>
    <property type="match status" value="1"/>
</dbReference>
<comment type="cofactor">
    <cofactor evidence="1 6">
        <name>FAD</name>
        <dbReference type="ChEBI" id="CHEBI:57692"/>
    </cofactor>
</comment>
<evidence type="ECO:0000256" key="6">
    <source>
        <dbReference type="RuleBase" id="RU362125"/>
    </source>
</evidence>
<dbReference type="Pfam" id="PF00441">
    <property type="entry name" value="Acyl-CoA_dh_1"/>
    <property type="match status" value="1"/>
</dbReference>
<sequence>MRDPLSGNPTLNTDYRNASRDATHILLFPESETYCCSAQLIHDLPPTAPYNQKKQKSLEEVRMDGAVETAALEPVVIPNLVALISDACTAIDAYADAARGKCRAALTNDDGRPDRAALEREQHIAHGLSWLVTYAETLRQTAEWAARLDQEGKFGTTESLLTQILFSDYCAQLASGIPMNQGEVIRPHELGIAAEASALAAASPIQKLIIEGKTPAVMAAAAECLPDALSRNTVEETGLDETMSMVREQFAKYATDKIKPNAHEWHLKNEYIPMDVVNEMAELGVFGLTIPEEFGGFGMGKTAMCVVSEELSRGYIGTGSLGTRSEIAAELILIGGTDDQKQKWLPLISSGEILPTAVFTEPNTGSDLGSLRTRAVKSEDGSEYSVTGNKTWITHPVRADLMTLLARTDPSTNNFSGLSMLLAEKPRGTDEHPFPADGMTGGEIEVLGYRGMKEYEIGFDDFKVKAENLLGGVEGQGFKHLMATFESARIQTAARAIGVAQNAFETGLQYALDRNQFGKPIFEFPRVSNKLVMMAAELVGVRQLTYYSARQKDGGKRCDLEAGMAKLLAARIAWAAADNAVQIHGGNGFALEYPVSRILQDARILNIFEGAGEVQAMVIARRLIESAN</sequence>
<keyword evidence="5 6" id="KW-0560">Oxidoreductase</keyword>
<comment type="similarity">
    <text evidence="2 6">Belongs to the acyl-CoA dehydrogenase family.</text>
</comment>
<evidence type="ECO:0000259" key="8">
    <source>
        <dbReference type="Pfam" id="PF02770"/>
    </source>
</evidence>
<evidence type="ECO:0000256" key="1">
    <source>
        <dbReference type="ARBA" id="ARBA00001974"/>
    </source>
</evidence>
<dbReference type="Pfam" id="PF02770">
    <property type="entry name" value="Acyl-CoA_dh_M"/>
    <property type="match status" value="1"/>
</dbReference>
<dbReference type="InterPro" id="IPR013786">
    <property type="entry name" value="AcylCoA_DH/ox_N"/>
</dbReference>
<evidence type="ECO:0000256" key="2">
    <source>
        <dbReference type="ARBA" id="ARBA00009347"/>
    </source>
</evidence>
<evidence type="ECO:0000256" key="4">
    <source>
        <dbReference type="ARBA" id="ARBA00022827"/>
    </source>
</evidence>
<dbReference type="InterPro" id="IPR006091">
    <property type="entry name" value="Acyl-CoA_Oxase/DH_mid-dom"/>
</dbReference>
<dbReference type="InterPro" id="IPR006089">
    <property type="entry name" value="Acyl-CoA_DH_CS"/>
</dbReference>
<dbReference type="PROSITE" id="PS00073">
    <property type="entry name" value="ACYL_COA_DH_2"/>
    <property type="match status" value="1"/>
</dbReference>
<feature type="domain" description="Acyl-CoA oxidase/dehydrogenase middle" evidence="8">
    <location>
        <begin position="358"/>
        <end position="461"/>
    </location>
</feature>
<dbReference type="FunFam" id="2.40.110.10:FF:000015">
    <property type="entry name" value="Acyl-CoA dehydrogenase"/>
    <property type="match status" value="1"/>
</dbReference>
<comment type="caution">
    <text evidence="10">The sequence shown here is derived from an EMBL/GenBank/DDBJ whole genome shotgun (WGS) entry which is preliminary data.</text>
</comment>
<keyword evidence="11" id="KW-1185">Reference proteome</keyword>
<keyword evidence="3 6" id="KW-0285">Flavoprotein</keyword>
<feature type="domain" description="Acyl-CoA dehydrogenase/oxidase C-terminal" evidence="7">
    <location>
        <begin position="475"/>
        <end position="623"/>
    </location>
</feature>
<dbReference type="AlphaFoldDB" id="A0A059EA60"/>
<evidence type="ECO:0000313" key="11">
    <source>
        <dbReference type="Proteomes" id="UP000024547"/>
    </source>
</evidence>
<proteinExistence type="inferred from homology"/>
<dbReference type="InterPro" id="IPR036250">
    <property type="entry name" value="AcylCo_DH-like_C"/>
</dbReference>
<dbReference type="Pfam" id="PF02771">
    <property type="entry name" value="Acyl-CoA_dh_N"/>
    <property type="match status" value="1"/>
</dbReference>
<protein>
    <recommendedName>
        <fullName evidence="12">Acyl-CoA dehydrogenase</fullName>
    </recommendedName>
</protein>
<dbReference type="PATRIC" id="fig|1280948.3.peg.811"/>
<dbReference type="GO" id="GO:0050660">
    <property type="term" value="F:flavin adenine dinucleotide binding"/>
    <property type="evidence" value="ECO:0007669"/>
    <property type="project" value="InterPro"/>
</dbReference>
<evidence type="ECO:0000259" key="9">
    <source>
        <dbReference type="Pfam" id="PF02771"/>
    </source>
</evidence>
<dbReference type="InterPro" id="IPR009100">
    <property type="entry name" value="AcylCoA_DH/oxidase_NM_dom_sf"/>
</dbReference>
<dbReference type="FunFam" id="1.20.140.10:FF:000001">
    <property type="entry name" value="Acyl-CoA dehydrogenase"/>
    <property type="match status" value="1"/>
</dbReference>
<accession>A0A059EA60</accession>
<evidence type="ECO:0000313" key="10">
    <source>
        <dbReference type="EMBL" id="KCZ64480.1"/>
    </source>
</evidence>
<reference evidence="10 11" key="1">
    <citation type="journal article" date="2014" name="Antonie Van Leeuwenhoek">
        <title>Hyphomonas beringensis sp. nov. and Hyphomonas chukchiensis sp. nov., isolated from surface seawater of the Bering Sea and Chukchi Sea.</title>
        <authorList>
            <person name="Li C."/>
            <person name="Lai Q."/>
            <person name="Li G."/>
            <person name="Dong C."/>
            <person name="Wang J."/>
            <person name="Liao Y."/>
            <person name="Shao Z."/>
        </authorList>
    </citation>
    <scope>NUCLEOTIDE SEQUENCE [LARGE SCALE GENOMIC DNA]</scope>
    <source>
        <strain evidence="10 11">22II1-22F38</strain>
    </source>
</reference>
<dbReference type="InterPro" id="IPR009075">
    <property type="entry name" value="AcylCo_DH/oxidase_C"/>
</dbReference>